<gene>
    <name evidence="11" type="ORF">POI8812_00769</name>
</gene>
<proteinExistence type="inferred from homology"/>
<keyword evidence="12" id="KW-1185">Reference proteome</keyword>
<evidence type="ECO:0000256" key="5">
    <source>
        <dbReference type="ARBA" id="ARBA00022692"/>
    </source>
</evidence>
<comment type="caution">
    <text evidence="9">Lacks conserved residue(s) required for the propagation of feature annotation.</text>
</comment>
<accession>A0A2R8A8W2</accession>
<keyword evidence="5 9" id="KW-0812">Transmembrane</keyword>
<comment type="subunit">
    <text evidence="9">The complex comprises the extracytoplasmic solute receptor protein and the two transmembrane proteins.</text>
</comment>
<dbReference type="GO" id="GO:0015740">
    <property type="term" value="P:C4-dicarboxylate transport"/>
    <property type="evidence" value="ECO:0007669"/>
    <property type="project" value="TreeGrafter"/>
</dbReference>
<comment type="function">
    <text evidence="9">Part of the tripartite ATP-independent periplasmic (TRAP) transport system.</text>
</comment>
<sequence length="222" mass="25138">MSLLADALNVVTAMFSGDSWTLTTALKTEGAWITGTIATVLGGLLVMVLYTAVPWIDRHLERSIMVYSYLLIAIIIFVEVFRRFVLSVQAPWSTTFPPVLFLVMAWFGCSYNIRLRTHLAFSEFRTNMNRKMQFLCLSMDAVLWLGFCVIVVVTASRVAAQSASNFQILEGTDNVLKWWYLIAVPIAFILMAGRVFQNWRDDYRNYRSGEPLIKQAVIGGDV</sequence>
<organism evidence="11 12">
    <name type="scientific">Pontivivens insulae</name>
    <dbReference type="NCBI Taxonomy" id="1639689"/>
    <lineage>
        <taxon>Bacteria</taxon>
        <taxon>Pseudomonadati</taxon>
        <taxon>Pseudomonadota</taxon>
        <taxon>Alphaproteobacteria</taxon>
        <taxon>Rhodobacterales</taxon>
        <taxon>Paracoccaceae</taxon>
        <taxon>Pontivivens</taxon>
    </lineage>
</organism>
<evidence type="ECO:0000256" key="6">
    <source>
        <dbReference type="ARBA" id="ARBA00022989"/>
    </source>
</evidence>
<dbReference type="Pfam" id="PF04290">
    <property type="entry name" value="DctQ"/>
    <property type="match status" value="1"/>
</dbReference>
<keyword evidence="6 9" id="KW-1133">Transmembrane helix</keyword>
<feature type="transmembrane region" description="Helical" evidence="9">
    <location>
        <begin position="178"/>
        <end position="196"/>
    </location>
</feature>
<evidence type="ECO:0000256" key="9">
    <source>
        <dbReference type="RuleBase" id="RU369079"/>
    </source>
</evidence>
<feature type="transmembrane region" description="Helical" evidence="9">
    <location>
        <begin position="64"/>
        <end position="84"/>
    </location>
</feature>
<dbReference type="PANTHER" id="PTHR35011:SF2">
    <property type="entry name" value="2,3-DIKETO-L-GULONATE TRAP TRANSPORTER SMALL PERMEASE PROTEIN YIAM"/>
    <property type="match status" value="1"/>
</dbReference>
<dbReference type="InterPro" id="IPR055348">
    <property type="entry name" value="DctQ"/>
</dbReference>
<dbReference type="InterPro" id="IPR007387">
    <property type="entry name" value="TRAP_DctQ"/>
</dbReference>
<dbReference type="GO" id="GO:0022857">
    <property type="term" value="F:transmembrane transporter activity"/>
    <property type="evidence" value="ECO:0007669"/>
    <property type="project" value="UniProtKB-UniRule"/>
</dbReference>
<evidence type="ECO:0000313" key="11">
    <source>
        <dbReference type="EMBL" id="SPF28468.1"/>
    </source>
</evidence>
<evidence type="ECO:0000256" key="3">
    <source>
        <dbReference type="ARBA" id="ARBA00022475"/>
    </source>
</evidence>
<evidence type="ECO:0000256" key="7">
    <source>
        <dbReference type="ARBA" id="ARBA00023136"/>
    </source>
</evidence>
<feature type="transmembrane region" description="Helical" evidence="9">
    <location>
        <begin position="96"/>
        <end position="113"/>
    </location>
</feature>
<keyword evidence="4 9" id="KW-0997">Cell inner membrane</keyword>
<name>A0A2R8A8W2_9RHOB</name>
<dbReference type="RefSeq" id="WP_108781166.1">
    <property type="nucleotide sequence ID" value="NZ_OMKW01000001.1"/>
</dbReference>
<keyword evidence="2 9" id="KW-0813">Transport</keyword>
<dbReference type="EMBL" id="OMKW01000001">
    <property type="protein sequence ID" value="SPF28468.1"/>
    <property type="molecule type" value="Genomic_DNA"/>
</dbReference>
<dbReference type="OrthoDB" id="6116361at2"/>
<dbReference type="GO" id="GO:0005886">
    <property type="term" value="C:plasma membrane"/>
    <property type="evidence" value="ECO:0007669"/>
    <property type="project" value="UniProtKB-SubCell"/>
</dbReference>
<evidence type="ECO:0000256" key="2">
    <source>
        <dbReference type="ARBA" id="ARBA00022448"/>
    </source>
</evidence>
<reference evidence="11 12" key="1">
    <citation type="submission" date="2018-03" db="EMBL/GenBank/DDBJ databases">
        <authorList>
            <person name="Keele B.F."/>
        </authorList>
    </citation>
    <scope>NUCLEOTIDE SEQUENCE [LARGE SCALE GENOMIC DNA]</scope>
    <source>
        <strain evidence="11 12">CeCT 8812</strain>
    </source>
</reference>
<feature type="domain" description="Tripartite ATP-independent periplasmic transporters DctQ component" evidence="10">
    <location>
        <begin position="72"/>
        <end position="203"/>
    </location>
</feature>
<evidence type="ECO:0000256" key="4">
    <source>
        <dbReference type="ARBA" id="ARBA00022519"/>
    </source>
</evidence>
<evidence type="ECO:0000256" key="8">
    <source>
        <dbReference type="ARBA" id="ARBA00038436"/>
    </source>
</evidence>
<evidence type="ECO:0000256" key="1">
    <source>
        <dbReference type="ARBA" id="ARBA00004429"/>
    </source>
</evidence>
<feature type="transmembrane region" description="Helical" evidence="9">
    <location>
        <begin position="30"/>
        <end position="52"/>
    </location>
</feature>
<keyword evidence="3" id="KW-1003">Cell membrane</keyword>
<dbReference type="PANTHER" id="PTHR35011">
    <property type="entry name" value="2,3-DIKETO-L-GULONATE TRAP TRANSPORTER SMALL PERMEASE PROTEIN YIAM"/>
    <property type="match status" value="1"/>
</dbReference>
<protein>
    <recommendedName>
        <fullName evidence="9">TRAP transporter small permease protein</fullName>
    </recommendedName>
</protein>
<feature type="transmembrane region" description="Helical" evidence="9">
    <location>
        <begin position="134"/>
        <end position="158"/>
    </location>
</feature>
<evidence type="ECO:0000259" key="10">
    <source>
        <dbReference type="Pfam" id="PF04290"/>
    </source>
</evidence>
<comment type="subcellular location">
    <subcellularLocation>
        <location evidence="1 9">Cell inner membrane</location>
        <topology evidence="1 9">Multi-pass membrane protein</topology>
    </subcellularLocation>
</comment>
<dbReference type="Proteomes" id="UP000244932">
    <property type="component" value="Unassembled WGS sequence"/>
</dbReference>
<evidence type="ECO:0000313" key="12">
    <source>
        <dbReference type="Proteomes" id="UP000244932"/>
    </source>
</evidence>
<keyword evidence="7 9" id="KW-0472">Membrane</keyword>
<comment type="similarity">
    <text evidence="8 9">Belongs to the TRAP transporter small permease family.</text>
</comment>
<dbReference type="AlphaFoldDB" id="A0A2R8A8W2"/>